<comment type="subunit">
    <text evidence="3">Monomer.</text>
</comment>
<dbReference type="Pfam" id="PF00817">
    <property type="entry name" value="IMS"/>
    <property type="match status" value="1"/>
</dbReference>
<sequence>MKRRVVSIWFQRLPSERILRARPVDGPFAVTLSEGNHDRLYCLNREAEGQGLERGMGLADARAYVPDLVTRPADIDADRRFLVMLARWATRYTPHAGLDGEDGLVLDITGASHLFGGEDTMLADMQERLARARLSAKIGIADTRGAAWALAHFAPGIAPADKTSATLGPLSVSALRIDDKTATALKRLGLNTIADMTALPRATLARRFDMALIERLEQATGERGEAVSPLSEPPHYGVRMTFPEPIGLVDDVMAALSRLLDTLCLRLKTREAGARAILLSVERVDQTRQNVTLRLARPMRDAPRILRLFERPVGEIDAGFGIERIRLEARDVENLPAEQIGEGGLVEGEALDDLVTRLGARIGLDNIIRFQPVASHIPERSFTHIPAAYGRVEAEWRLDHPRPLRIFPPEPVTSDAARRPPTRFSWRRMRLETATSSGPERIAPEWWRPDEAWRSGLRDYWRVETRQGLRLWMFHTPQAPGWFVHGLFS</sequence>
<protein>
    <recommendedName>
        <fullName evidence="4">DNA-directed DNA polymerase</fullName>
        <ecNumber evidence="4">2.7.7.7</ecNumber>
    </recommendedName>
</protein>
<evidence type="ECO:0000313" key="10">
    <source>
        <dbReference type="EMBL" id="TNB46396.1"/>
    </source>
</evidence>
<dbReference type="GO" id="GO:0006281">
    <property type="term" value="P:DNA repair"/>
    <property type="evidence" value="ECO:0007669"/>
    <property type="project" value="InterPro"/>
</dbReference>
<keyword evidence="11" id="KW-1185">Reference proteome</keyword>
<comment type="function">
    <text evidence="6">Poorly processive, error-prone DNA polymerase involved in untargeted mutagenesis. Copies undamaged DNA at stalled replication forks, which arise in vivo from mismatched or misaligned primer ends. These misaligned primers can be extended by PolIV. Exhibits no 3'-5' exonuclease (proofreading) activity. May be involved in translesional synthesis, in conjunction with the beta clamp from PolIII.</text>
</comment>
<comment type="caution">
    <text evidence="10">The sequence shown here is derived from an EMBL/GenBank/DDBJ whole genome shotgun (WGS) entry which is preliminary data.</text>
</comment>
<comment type="catalytic activity">
    <reaction evidence="7">
        <text>DNA(n) + a 2'-deoxyribonucleoside 5'-triphosphate = DNA(n+1) + diphosphate</text>
        <dbReference type="Rhea" id="RHEA:22508"/>
        <dbReference type="Rhea" id="RHEA-COMP:17339"/>
        <dbReference type="Rhea" id="RHEA-COMP:17340"/>
        <dbReference type="ChEBI" id="CHEBI:33019"/>
        <dbReference type="ChEBI" id="CHEBI:61560"/>
        <dbReference type="ChEBI" id="CHEBI:173112"/>
        <dbReference type="EC" id="2.7.7.7"/>
    </reaction>
</comment>
<dbReference type="OrthoDB" id="9788640at2"/>
<name>A0A5C4JLK8_9HYPH</name>
<evidence type="ECO:0000256" key="5">
    <source>
        <dbReference type="ARBA" id="ARBA00022763"/>
    </source>
</evidence>
<evidence type="ECO:0000256" key="3">
    <source>
        <dbReference type="ARBA" id="ARBA00011245"/>
    </source>
</evidence>
<feature type="domain" description="UmuC" evidence="8">
    <location>
        <begin position="25"/>
        <end position="149"/>
    </location>
</feature>
<dbReference type="Gene3D" id="3.30.70.270">
    <property type="match status" value="1"/>
</dbReference>
<keyword evidence="5" id="KW-0227">DNA damage</keyword>
<evidence type="ECO:0000256" key="7">
    <source>
        <dbReference type="ARBA" id="ARBA00049244"/>
    </source>
</evidence>
<dbReference type="InterPro" id="IPR001126">
    <property type="entry name" value="UmuC"/>
</dbReference>
<dbReference type="EC" id="2.7.7.7" evidence="4"/>
<evidence type="ECO:0000259" key="8">
    <source>
        <dbReference type="Pfam" id="PF00817"/>
    </source>
</evidence>
<reference evidence="10 11" key="2">
    <citation type="submission" date="2019-06" db="EMBL/GenBank/DDBJ databases">
        <title>Martelella lutilitoris sp. nov., isolated from a tidal mudflat.</title>
        <authorList>
            <person name="Kim Y.-J."/>
        </authorList>
    </citation>
    <scope>NUCLEOTIDE SEQUENCE [LARGE SCALE GENOMIC DNA]</scope>
    <source>
        <strain evidence="10 11">GH2-6</strain>
    </source>
</reference>
<evidence type="ECO:0000256" key="2">
    <source>
        <dbReference type="ARBA" id="ARBA00010945"/>
    </source>
</evidence>
<dbReference type="InterPro" id="IPR017961">
    <property type="entry name" value="DNA_pol_Y-fam_little_finger"/>
</dbReference>
<dbReference type="RefSeq" id="WP_138749844.1">
    <property type="nucleotide sequence ID" value="NZ_VCLB01000010.1"/>
</dbReference>
<dbReference type="InterPro" id="IPR043502">
    <property type="entry name" value="DNA/RNA_pol_sf"/>
</dbReference>
<gene>
    <name evidence="10" type="ORF">FF124_17890</name>
</gene>
<evidence type="ECO:0000313" key="11">
    <source>
        <dbReference type="Proteomes" id="UP000307874"/>
    </source>
</evidence>
<reference evidence="10 11" key="1">
    <citation type="submission" date="2019-05" db="EMBL/GenBank/DDBJ databases">
        <authorList>
            <person name="Lee S.D."/>
        </authorList>
    </citation>
    <scope>NUCLEOTIDE SEQUENCE [LARGE SCALE GENOMIC DNA]</scope>
    <source>
        <strain evidence="10 11">GH2-6</strain>
    </source>
</reference>
<dbReference type="InterPro" id="IPR050356">
    <property type="entry name" value="SulA_CellDiv_inhibitor"/>
</dbReference>
<dbReference type="PANTHER" id="PTHR35369">
    <property type="entry name" value="BLR3025 PROTEIN-RELATED"/>
    <property type="match status" value="1"/>
</dbReference>
<dbReference type="CDD" id="cd03468">
    <property type="entry name" value="PolY_like"/>
    <property type="match status" value="1"/>
</dbReference>
<dbReference type="InterPro" id="IPR043128">
    <property type="entry name" value="Rev_trsase/Diguanyl_cyclase"/>
</dbReference>
<evidence type="ECO:0000256" key="6">
    <source>
        <dbReference type="ARBA" id="ARBA00025589"/>
    </source>
</evidence>
<feature type="domain" description="DNA polymerase Y-family little finger" evidence="9">
    <location>
        <begin position="236"/>
        <end position="334"/>
    </location>
</feature>
<dbReference type="AlphaFoldDB" id="A0A5C4JLK8"/>
<accession>A0A5C4JLK8</accession>
<dbReference type="GO" id="GO:0003684">
    <property type="term" value="F:damaged DNA binding"/>
    <property type="evidence" value="ECO:0007669"/>
    <property type="project" value="InterPro"/>
</dbReference>
<comment type="similarity">
    <text evidence="2">Belongs to the DNA polymerase type-Y family.</text>
</comment>
<dbReference type="Gene3D" id="3.40.1170.60">
    <property type="match status" value="1"/>
</dbReference>
<dbReference type="PANTHER" id="PTHR35369:SF2">
    <property type="entry name" value="BLR3025 PROTEIN"/>
    <property type="match status" value="1"/>
</dbReference>
<dbReference type="EMBL" id="VCLB01000010">
    <property type="protein sequence ID" value="TNB46396.1"/>
    <property type="molecule type" value="Genomic_DNA"/>
</dbReference>
<evidence type="ECO:0000256" key="1">
    <source>
        <dbReference type="ARBA" id="ARBA00001946"/>
    </source>
</evidence>
<dbReference type="Proteomes" id="UP000307874">
    <property type="component" value="Unassembled WGS sequence"/>
</dbReference>
<proteinExistence type="inferred from homology"/>
<comment type="cofactor">
    <cofactor evidence="1">
        <name>Mg(2+)</name>
        <dbReference type="ChEBI" id="CHEBI:18420"/>
    </cofactor>
</comment>
<evidence type="ECO:0000256" key="4">
    <source>
        <dbReference type="ARBA" id="ARBA00012417"/>
    </source>
</evidence>
<dbReference type="Pfam" id="PF11799">
    <property type="entry name" value="IMS_C"/>
    <property type="match status" value="1"/>
</dbReference>
<evidence type="ECO:0000259" key="9">
    <source>
        <dbReference type="Pfam" id="PF11799"/>
    </source>
</evidence>
<organism evidence="10 11">
    <name type="scientific">Martelella lutilitoris</name>
    <dbReference type="NCBI Taxonomy" id="2583532"/>
    <lineage>
        <taxon>Bacteria</taxon>
        <taxon>Pseudomonadati</taxon>
        <taxon>Pseudomonadota</taxon>
        <taxon>Alphaproteobacteria</taxon>
        <taxon>Hyphomicrobiales</taxon>
        <taxon>Aurantimonadaceae</taxon>
        <taxon>Martelella</taxon>
    </lineage>
</organism>
<dbReference type="SUPFAM" id="SSF56672">
    <property type="entry name" value="DNA/RNA polymerases"/>
    <property type="match status" value="1"/>
</dbReference>